<keyword evidence="4" id="KW-1185">Reference proteome</keyword>
<gene>
    <name evidence="3" type="ORF">SAMN05421837_11886</name>
</gene>
<dbReference type="GO" id="GO:0009294">
    <property type="term" value="P:DNA-mediated transformation"/>
    <property type="evidence" value="ECO:0007669"/>
    <property type="project" value="InterPro"/>
</dbReference>
<evidence type="ECO:0000256" key="1">
    <source>
        <dbReference type="ARBA" id="ARBA00006525"/>
    </source>
</evidence>
<organism evidence="3 4">
    <name type="scientific">Amycolatopsis pretoriensis</name>
    <dbReference type="NCBI Taxonomy" id="218821"/>
    <lineage>
        <taxon>Bacteria</taxon>
        <taxon>Bacillati</taxon>
        <taxon>Actinomycetota</taxon>
        <taxon>Actinomycetes</taxon>
        <taxon>Pseudonocardiales</taxon>
        <taxon>Pseudonocardiaceae</taxon>
        <taxon>Amycolatopsis</taxon>
    </lineage>
</organism>
<comment type="similarity">
    <text evidence="1">Belongs to the DprA/Smf family.</text>
</comment>
<proteinExistence type="inferred from homology"/>
<dbReference type="OrthoDB" id="9785707at2"/>
<name>A0A1H5RIE8_9PSEU</name>
<dbReference type="Proteomes" id="UP000198878">
    <property type="component" value="Unassembled WGS sequence"/>
</dbReference>
<feature type="domain" description="Smf/DprA SLOG" evidence="2">
    <location>
        <begin position="77"/>
        <end position="301"/>
    </location>
</feature>
<sequence length="324" mass="33668">MSSSTDARRARAFLQHAAEPTNPILARYVAEVGPVDAAHHVSERTASADVLTETRLSANWIRAEAGLRTAAELGARFVIPEDDEWPTEIFDGLRVLAADDSTLAGPPLGLWVRGEPRLDELASAHSVAIVGARAATEYGEHHAAEFAYALASRNVTVFSGAAYGIDGAAHRGALATDRPAATIAVLPCGIDSAYPAGHVGLLQRIAAAGAIVSEYPPGVPPARHRFLQRHRLLAALTTATVVVEAGQRSGARHAARLAAELGRPVLAIPGPVSSAVSAGCHKLIQDGTARLVTSADEVIAVLDESEEVDADPKAAVPADVAGRS</sequence>
<evidence type="ECO:0000259" key="2">
    <source>
        <dbReference type="Pfam" id="PF02481"/>
    </source>
</evidence>
<dbReference type="STRING" id="218821.SAMN05421837_11886"/>
<evidence type="ECO:0000313" key="4">
    <source>
        <dbReference type="Proteomes" id="UP000198878"/>
    </source>
</evidence>
<dbReference type="NCBIfam" id="TIGR00732">
    <property type="entry name" value="dprA"/>
    <property type="match status" value="1"/>
</dbReference>
<dbReference type="RefSeq" id="WP_086675457.1">
    <property type="nucleotide sequence ID" value="NZ_FNUJ01000018.1"/>
</dbReference>
<dbReference type="SUPFAM" id="SSF102405">
    <property type="entry name" value="MCP/YpsA-like"/>
    <property type="match status" value="1"/>
</dbReference>
<dbReference type="PANTHER" id="PTHR43022">
    <property type="entry name" value="PROTEIN SMF"/>
    <property type="match status" value="1"/>
</dbReference>
<accession>A0A1H5RIE8</accession>
<evidence type="ECO:0000313" key="3">
    <source>
        <dbReference type="EMBL" id="SEF38135.1"/>
    </source>
</evidence>
<dbReference type="AlphaFoldDB" id="A0A1H5RIE8"/>
<protein>
    <submittedName>
        <fullName evidence="3">DNA processing protein</fullName>
    </submittedName>
</protein>
<dbReference type="EMBL" id="FNUJ01000018">
    <property type="protein sequence ID" value="SEF38135.1"/>
    <property type="molecule type" value="Genomic_DNA"/>
</dbReference>
<reference evidence="4" key="1">
    <citation type="submission" date="2016-10" db="EMBL/GenBank/DDBJ databases">
        <authorList>
            <person name="Varghese N."/>
            <person name="Submissions S."/>
        </authorList>
    </citation>
    <scope>NUCLEOTIDE SEQUENCE [LARGE SCALE GENOMIC DNA]</scope>
    <source>
        <strain evidence="4">DSM 44654</strain>
    </source>
</reference>
<dbReference type="PANTHER" id="PTHR43022:SF1">
    <property type="entry name" value="PROTEIN SMF"/>
    <property type="match status" value="1"/>
</dbReference>
<dbReference type="InterPro" id="IPR057666">
    <property type="entry name" value="DrpA_SLOG"/>
</dbReference>
<dbReference type="Pfam" id="PF02481">
    <property type="entry name" value="DNA_processg_A"/>
    <property type="match status" value="1"/>
</dbReference>
<dbReference type="InterPro" id="IPR003488">
    <property type="entry name" value="DprA"/>
</dbReference>
<dbReference type="Gene3D" id="3.40.50.450">
    <property type="match status" value="1"/>
</dbReference>